<dbReference type="Pfam" id="PF00017">
    <property type="entry name" value="SH2"/>
    <property type="match status" value="1"/>
</dbReference>
<dbReference type="SMART" id="SM00252">
    <property type="entry name" value="SH2"/>
    <property type="match status" value="1"/>
</dbReference>
<dbReference type="InterPro" id="IPR011009">
    <property type="entry name" value="Kinase-like_dom_sf"/>
</dbReference>
<dbReference type="PANTHER" id="PTHR24418">
    <property type="entry name" value="TYROSINE-PROTEIN KINASE"/>
    <property type="match status" value="1"/>
</dbReference>
<evidence type="ECO:0000256" key="8">
    <source>
        <dbReference type="ARBA" id="ARBA00051245"/>
    </source>
</evidence>
<evidence type="ECO:0000256" key="7">
    <source>
        <dbReference type="ARBA" id="ARBA00023137"/>
    </source>
</evidence>
<dbReference type="CDD" id="cd11845">
    <property type="entry name" value="SH3_Src_like"/>
    <property type="match status" value="1"/>
</dbReference>
<dbReference type="PROSITE" id="PS00109">
    <property type="entry name" value="PROTEIN_KINASE_TYR"/>
    <property type="match status" value="1"/>
</dbReference>
<keyword evidence="2 12" id="KW-0808">Transferase</keyword>
<gene>
    <name evidence="16" type="primary">Frk</name>
    <name evidence="16" type="ORF">DICEXI_R13558</name>
</gene>
<dbReference type="InterPro" id="IPR036028">
    <property type="entry name" value="SH3-like_dom_sf"/>
</dbReference>
<reference evidence="16 17" key="1">
    <citation type="submission" date="2019-09" db="EMBL/GenBank/DDBJ databases">
        <title>Bird 10,000 Genomes (B10K) Project - Family phase.</title>
        <authorList>
            <person name="Zhang G."/>
        </authorList>
    </citation>
    <scope>NUCLEOTIDE SEQUENCE [LARGE SCALE GENOMIC DNA]</scope>
    <source>
        <strain evidence="16">B10K-DU-001-34</strain>
        <tissue evidence="16">Muscle</tissue>
    </source>
</reference>
<feature type="non-terminal residue" evidence="16">
    <location>
        <position position="1"/>
    </location>
</feature>
<dbReference type="FunFam" id="3.30.200.20:FF:000053">
    <property type="entry name" value="Tyrosine-protein kinase"/>
    <property type="match status" value="1"/>
</dbReference>
<evidence type="ECO:0000256" key="2">
    <source>
        <dbReference type="ARBA" id="ARBA00022679"/>
    </source>
</evidence>
<dbReference type="InterPro" id="IPR017441">
    <property type="entry name" value="Protein_kinase_ATP_BS"/>
</dbReference>
<evidence type="ECO:0000313" key="17">
    <source>
        <dbReference type="Proteomes" id="UP000523279"/>
    </source>
</evidence>
<dbReference type="PROSITE" id="PS50002">
    <property type="entry name" value="SH3"/>
    <property type="match status" value="1"/>
</dbReference>
<dbReference type="Gene3D" id="3.30.200.20">
    <property type="entry name" value="Phosphorylase Kinase, domain 1"/>
    <property type="match status" value="1"/>
</dbReference>
<feature type="binding site" evidence="11">
    <location>
        <position position="290"/>
    </location>
    <ligand>
        <name>ATP</name>
        <dbReference type="ChEBI" id="CHEBI:30616"/>
    </ligand>
</feature>
<feature type="domain" description="SH2" evidence="13">
    <location>
        <begin position="145"/>
        <end position="236"/>
    </location>
</feature>
<evidence type="ECO:0000256" key="10">
    <source>
        <dbReference type="PROSITE-ProRule" id="PRU00192"/>
    </source>
</evidence>
<dbReference type="SUPFAM" id="SSF50044">
    <property type="entry name" value="SH3-domain"/>
    <property type="match status" value="1"/>
</dbReference>
<dbReference type="PROSITE" id="PS00107">
    <property type="entry name" value="PROTEIN_KINASE_ATP"/>
    <property type="match status" value="1"/>
</dbReference>
<dbReference type="SMART" id="SM00326">
    <property type="entry name" value="SH3"/>
    <property type="match status" value="1"/>
</dbReference>
<dbReference type="Pfam" id="PF07714">
    <property type="entry name" value="PK_Tyr_Ser-Thr"/>
    <property type="match status" value="1"/>
</dbReference>
<dbReference type="EMBL" id="VWZP01007102">
    <property type="protein sequence ID" value="NXH46228.1"/>
    <property type="molecule type" value="Genomic_DNA"/>
</dbReference>
<dbReference type="EC" id="2.7.10.2" evidence="12"/>
<evidence type="ECO:0000256" key="1">
    <source>
        <dbReference type="ARBA" id="ARBA00022443"/>
    </source>
</evidence>
<dbReference type="FunFam" id="3.30.505.10:FF:000044">
    <property type="entry name" value="Tyrosine-protein kinase"/>
    <property type="match status" value="1"/>
</dbReference>
<keyword evidence="3 11" id="KW-0547">Nucleotide-binding</keyword>
<accession>A0A7K9K7P6</accession>
<dbReference type="Pfam" id="PF00018">
    <property type="entry name" value="SH3_1"/>
    <property type="match status" value="1"/>
</dbReference>
<dbReference type="FunFam" id="1.10.510.10:FF:000318">
    <property type="entry name" value="Tyrosine-protein kinase"/>
    <property type="match status" value="1"/>
</dbReference>
<evidence type="ECO:0000256" key="9">
    <source>
        <dbReference type="PROSITE-ProRule" id="PRU00191"/>
    </source>
</evidence>
<evidence type="ECO:0000256" key="4">
    <source>
        <dbReference type="ARBA" id="ARBA00022777"/>
    </source>
</evidence>
<comment type="caution">
    <text evidence="16">The sequence shown here is derived from an EMBL/GenBank/DDBJ whole genome shotgun (WGS) entry which is preliminary data.</text>
</comment>
<dbReference type="PROSITE" id="PS50011">
    <property type="entry name" value="PROTEIN_KINASE_DOM"/>
    <property type="match status" value="1"/>
</dbReference>
<keyword evidence="5 11" id="KW-0067">ATP-binding</keyword>
<dbReference type="InterPro" id="IPR008266">
    <property type="entry name" value="Tyr_kinase_AS"/>
</dbReference>
<dbReference type="SUPFAM" id="SSF56112">
    <property type="entry name" value="Protein kinase-like (PK-like)"/>
    <property type="match status" value="1"/>
</dbReference>
<dbReference type="Gene3D" id="1.10.510.10">
    <property type="entry name" value="Transferase(Phosphotransferase) domain 1"/>
    <property type="match status" value="1"/>
</dbReference>
<evidence type="ECO:0000256" key="11">
    <source>
        <dbReference type="PROSITE-ProRule" id="PRU10141"/>
    </source>
</evidence>
<keyword evidence="17" id="KW-1185">Reference proteome</keyword>
<evidence type="ECO:0000313" key="16">
    <source>
        <dbReference type="EMBL" id="NXH46228.1"/>
    </source>
</evidence>
<keyword evidence="6 9" id="KW-0727">SH2 domain</keyword>
<dbReference type="InterPro" id="IPR000719">
    <property type="entry name" value="Prot_kinase_dom"/>
</dbReference>
<evidence type="ECO:0000256" key="3">
    <source>
        <dbReference type="ARBA" id="ARBA00022741"/>
    </source>
</evidence>
<dbReference type="PRINTS" id="PR00109">
    <property type="entry name" value="TYRKINASE"/>
</dbReference>
<dbReference type="InterPro" id="IPR020635">
    <property type="entry name" value="Tyr_kinase_cat_dom"/>
</dbReference>
<dbReference type="InterPro" id="IPR000980">
    <property type="entry name" value="SH2"/>
</dbReference>
<dbReference type="PRINTS" id="PR00401">
    <property type="entry name" value="SH2DOMAIN"/>
</dbReference>
<evidence type="ECO:0000256" key="6">
    <source>
        <dbReference type="ARBA" id="ARBA00022999"/>
    </source>
</evidence>
<dbReference type="Gene3D" id="2.30.30.40">
    <property type="entry name" value="SH3 Domains"/>
    <property type="match status" value="1"/>
</dbReference>
<dbReference type="Proteomes" id="UP000523279">
    <property type="component" value="Unassembled WGS sequence"/>
</dbReference>
<dbReference type="PRINTS" id="PR00452">
    <property type="entry name" value="SH3DOMAIN"/>
</dbReference>
<keyword evidence="4 12" id="KW-0418">Kinase</keyword>
<feature type="domain" description="Protein kinase" evidence="15">
    <location>
        <begin position="262"/>
        <end position="519"/>
    </location>
</feature>
<evidence type="ECO:0000259" key="15">
    <source>
        <dbReference type="PROSITE" id="PS50011"/>
    </source>
</evidence>
<name>A0A7K9K7P6_9PASE</name>
<keyword evidence="7 12" id="KW-0829">Tyrosine-protein kinase</keyword>
<keyword evidence="1 10" id="KW-0728">SH3 domain</keyword>
<evidence type="ECO:0000259" key="14">
    <source>
        <dbReference type="PROSITE" id="PS50002"/>
    </source>
</evidence>
<proteinExistence type="inferred from homology"/>
<dbReference type="GO" id="GO:0005524">
    <property type="term" value="F:ATP binding"/>
    <property type="evidence" value="ECO:0007669"/>
    <property type="project" value="UniProtKB-UniRule"/>
</dbReference>
<feature type="domain" description="SH3" evidence="14">
    <location>
        <begin position="70"/>
        <end position="139"/>
    </location>
</feature>
<dbReference type="AlphaFoldDB" id="A0A7K9K7P6"/>
<dbReference type="PROSITE" id="PS50001">
    <property type="entry name" value="SH2"/>
    <property type="match status" value="1"/>
</dbReference>
<dbReference type="InterPro" id="IPR001452">
    <property type="entry name" value="SH3_domain"/>
</dbReference>
<evidence type="ECO:0000259" key="13">
    <source>
        <dbReference type="PROSITE" id="PS50001"/>
    </source>
</evidence>
<dbReference type="InterPro" id="IPR001245">
    <property type="entry name" value="Ser-Thr/Tyr_kinase_cat_dom"/>
</dbReference>
<dbReference type="InterPro" id="IPR050198">
    <property type="entry name" value="Non-receptor_tyrosine_kinases"/>
</dbReference>
<feature type="non-terminal residue" evidence="16">
    <location>
        <position position="524"/>
    </location>
</feature>
<dbReference type="Gene3D" id="3.30.505.10">
    <property type="entry name" value="SH2 domain"/>
    <property type="match status" value="1"/>
</dbReference>
<evidence type="ECO:0000256" key="12">
    <source>
        <dbReference type="RuleBase" id="RU362096"/>
    </source>
</evidence>
<sequence length="524" mass="59798">MGNFCRKHCPCLKPCLPCFFFQSNGEQEDKGGQVFTNLAVVKSDLQAGQKDLESKIKEKPLPPLPGQDLATICNFVALFDYDARTEDDLSFRAGDKLEVLNASHEGWWYARLLLPEGSVCPGRKITGYIPANYIAADQSIEAEPWFFGPIKRADAERQLLYPENQEGAFIIRESESLKGEYSLSVFDGTSVKHYRIKRMHGNFFLTERKTFKTLNQLVDYYSKNIDGLCVLLRQPCLKIQTPATFDLSYETVDQWEIDRRSLKFVKKLGSGQFGEVWEGLWNNTTPVAIKTLKPGSMDPKDFLREAQTMKNLRHPKLIQLYAVCTLEDPIYIITELMRYGSLLEYLKKDGGSQISLTHQVDMAAQVASGMAYLEFQNYIHRDLAARNVLVGEHNICKVADFGLARVLKVGNEKVYEARTETKLPVKWTAPEAIHRDEFSTKSDVWSFGILLFEIITYGQMPYHGIPGYQVIQLLDNGYRLPRPQTCPVPLYGMMEQCWSAEPSERPTFAVLSQQLESYFDNELY</sequence>
<comment type="similarity">
    <text evidence="12">Belongs to the protein kinase superfamily. Tyr protein kinase family.</text>
</comment>
<dbReference type="SUPFAM" id="SSF55550">
    <property type="entry name" value="SH2 domain"/>
    <property type="match status" value="1"/>
</dbReference>
<comment type="catalytic activity">
    <reaction evidence="8 12">
        <text>L-tyrosyl-[protein] + ATP = O-phospho-L-tyrosyl-[protein] + ADP + H(+)</text>
        <dbReference type="Rhea" id="RHEA:10596"/>
        <dbReference type="Rhea" id="RHEA-COMP:10136"/>
        <dbReference type="Rhea" id="RHEA-COMP:20101"/>
        <dbReference type="ChEBI" id="CHEBI:15378"/>
        <dbReference type="ChEBI" id="CHEBI:30616"/>
        <dbReference type="ChEBI" id="CHEBI:46858"/>
        <dbReference type="ChEBI" id="CHEBI:61978"/>
        <dbReference type="ChEBI" id="CHEBI:456216"/>
        <dbReference type="EC" id="2.7.10.2"/>
    </reaction>
</comment>
<dbReference type="SMART" id="SM00219">
    <property type="entry name" value="TyrKc"/>
    <property type="match status" value="1"/>
</dbReference>
<dbReference type="GO" id="GO:0004715">
    <property type="term" value="F:non-membrane spanning protein tyrosine kinase activity"/>
    <property type="evidence" value="ECO:0007669"/>
    <property type="project" value="UniProtKB-EC"/>
</dbReference>
<evidence type="ECO:0000256" key="5">
    <source>
        <dbReference type="ARBA" id="ARBA00022840"/>
    </source>
</evidence>
<protein>
    <recommendedName>
        <fullName evidence="12">Tyrosine-protein kinase</fullName>
        <ecNumber evidence="12">2.7.10.2</ecNumber>
    </recommendedName>
</protein>
<organism evidence="16 17">
    <name type="scientific">Dicaeum eximium</name>
    <dbReference type="NCBI Taxonomy" id="667154"/>
    <lineage>
        <taxon>Eukaryota</taxon>
        <taxon>Metazoa</taxon>
        <taxon>Chordata</taxon>
        <taxon>Craniata</taxon>
        <taxon>Vertebrata</taxon>
        <taxon>Euteleostomi</taxon>
        <taxon>Archelosauria</taxon>
        <taxon>Archosauria</taxon>
        <taxon>Dinosauria</taxon>
        <taxon>Saurischia</taxon>
        <taxon>Theropoda</taxon>
        <taxon>Coelurosauria</taxon>
        <taxon>Aves</taxon>
        <taxon>Neognathae</taxon>
        <taxon>Neoaves</taxon>
        <taxon>Telluraves</taxon>
        <taxon>Australaves</taxon>
        <taxon>Passeriformes</taxon>
        <taxon>Passeroidea</taxon>
        <taxon>Dicaeidae</taxon>
        <taxon>Dicaeum</taxon>
    </lineage>
</organism>
<dbReference type="FunFam" id="2.30.30.40:FF:000217">
    <property type="entry name" value="Tyrosine-protein kinase"/>
    <property type="match status" value="1"/>
</dbReference>
<dbReference type="InterPro" id="IPR036860">
    <property type="entry name" value="SH2_dom_sf"/>
</dbReference>